<name>A0A7M5UWE4_9CNID</name>
<dbReference type="AlphaFoldDB" id="A0A7M5UWE4"/>
<dbReference type="GO" id="GO:0005634">
    <property type="term" value="C:nucleus"/>
    <property type="evidence" value="ECO:0007669"/>
    <property type="project" value="TreeGrafter"/>
</dbReference>
<dbReference type="SUPFAM" id="SSF52799">
    <property type="entry name" value="(Phosphotyrosine protein) phosphatases II"/>
    <property type="match status" value="1"/>
</dbReference>
<keyword evidence="9" id="KW-0812">Transmembrane</keyword>
<dbReference type="PANTHER" id="PTHR46047">
    <property type="entry name" value="TYROSINE-PROTEIN PHOSPHATASE NON-RECEPTOR TYPE 61F"/>
    <property type="match status" value="1"/>
</dbReference>
<feature type="transmembrane region" description="Helical" evidence="9">
    <location>
        <begin position="534"/>
        <end position="555"/>
    </location>
</feature>
<dbReference type="EC" id="3.1.3.48" evidence="3"/>
<dbReference type="GO" id="GO:0070373">
    <property type="term" value="P:negative regulation of ERK1 and ERK2 cascade"/>
    <property type="evidence" value="ECO:0007669"/>
    <property type="project" value="TreeGrafter"/>
</dbReference>
<comment type="subcellular location">
    <subcellularLocation>
        <location evidence="1">Endomembrane system</location>
    </subcellularLocation>
</comment>
<evidence type="ECO:0000256" key="9">
    <source>
        <dbReference type="SAM" id="Phobius"/>
    </source>
</evidence>
<dbReference type="EnsemblMetazoa" id="CLYHEMT006927.1">
    <property type="protein sequence ID" value="CLYHEMP006927.1"/>
    <property type="gene ID" value="CLYHEMG006927"/>
</dbReference>
<dbReference type="InterPro" id="IPR003595">
    <property type="entry name" value="Tyr_Pase_cat"/>
</dbReference>
<keyword evidence="13" id="KW-1185">Reference proteome</keyword>
<keyword evidence="4" id="KW-0597">Phosphoprotein</keyword>
<keyword evidence="7 9" id="KW-0472">Membrane</keyword>
<dbReference type="GO" id="GO:0019901">
    <property type="term" value="F:protein kinase binding"/>
    <property type="evidence" value="ECO:0007669"/>
    <property type="project" value="TreeGrafter"/>
</dbReference>
<feature type="domain" description="Tyrosine specific protein phosphatases" evidence="11">
    <location>
        <begin position="191"/>
        <end position="269"/>
    </location>
</feature>
<keyword evidence="9" id="KW-1133">Transmembrane helix</keyword>
<dbReference type="Gene3D" id="3.90.190.10">
    <property type="entry name" value="Protein tyrosine phosphatase superfamily"/>
    <property type="match status" value="1"/>
</dbReference>
<evidence type="ECO:0000256" key="8">
    <source>
        <dbReference type="SAM" id="MobiDB-lite"/>
    </source>
</evidence>
<evidence type="ECO:0000259" key="10">
    <source>
        <dbReference type="PROSITE" id="PS50055"/>
    </source>
</evidence>
<evidence type="ECO:0000256" key="4">
    <source>
        <dbReference type="ARBA" id="ARBA00022553"/>
    </source>
</evidence>
<dbReference type="GO" id="GO:0004726">
    <property type="term" value="F:non-membrane spanning protein tyrosine phosphatase activity"/>
    <property type="evidence" value="ECO:0007669"/>
    <property type="project" value="TreeGrafter"/>
</dbReference>
<feature type="compositionally biased region" description="Polar residues" evidence="8">
    <location>
        <begin position="475"/>
        <end position="485"/>
    </location>
</feature>
<dbReference type="PROSITE" id="PS00383">
    <property type="entry name" value="TYR_PHOSPHATASE_1"/>
    <property type="match status" value="1"/>
</dbReference>
<dbReference type="InterPro" id="IPR000387">
    <property type="entry name" value="Tyr_Pase_dom"/>
</dbReference>
<dbReference type="PANTHER" id="PTHR46047:SF3">
    <property type="entry name" value="TYROSINE-PROTEIN PHOSPHATASE NON-RECEPTOR TYPE 61F"/>
    <property type="match status" value="1"/>
</dbReference>
<dbReference type="RefSeq" id="XP_066924864.1">
    <property type="nucleotide sequence ID" value="XM_067068763.1"/>
</dbReference>
<dbReference type="InterPro" id="IPR000242">
    <property type="entry name" value="PTP_cat"/>
</dbReference>
<sequence>MFLLEEVREHDTNKQWNPMFQMMHLETSQQIEHKTLKAAKAPQNRSLNRYRDVLPYDDTRVHLKTGNTDYINANYVEVSDVDRKYILAQGPLQNTSGDFWRMIWENDSTSVIMLCRIVEKQMIKCHPYWPMGEDEVVEFGSFQIQNVQTVMKQHYVIRDLQLTYVLTGETKSIKQYHFMTWPDFGVPDDANSFVEFLNTLRRDDVFQNQRPPVIHCSAGIGRSGTLILVDAALKLCEDKNSPNSLDVRKMLLALRQFRCGLVQTPQQFRFAHLAILTGLHDKFPSLFSDVPKEIEEGDEDEAEPPALPEKSKHNKVPPKKPPRASHATNTPTPEDDVRKYNQITDLESSDGSGEDEVIDLSEVSDDNEEDEDTIPDSPIDSQEQPQQSNGVVESNGDEEDYQELDLTGKDSEEDDNEVYQELDLTKVDQNNTGKTDTSESQSNMEKDDKVADLPESSTTAPTTTDKDSPLPEPPTQQKSKISTAAGSKARENELRQRERSEKKEATQELINNIKQRMKDSENKAKKGAFENNTMLLYVGVAIVVTSCVVLAYKWLS</sequence>
<evidence type="ECO:0000256" key="3">
    <source>
        <dbReference type="ARBA" id="ARBA00013064"/>
    </source>
</evidence>
<feature type="compositionally biased region" description="Basic residues" evidence="8">
    <location>
        <begin position="312"/>
        <end position="323"/>
    </location>
</feature>
<dbReference type="SMART" id="SM00194">
    <property type="entry name" value="PTPc"/>
    <property type="match status" value="1"/>
</dbReference>
<dbReference type="PROSITE" id="PS50056">
    <property type="entry name" value="TYR_PHOSPHATASE_2"/>
    <property type="match status" value="1"/>
</dbReference>
<evidence type="ECO:0000259" key="11">
    <source>
        <dbReference type="PROSITE" id="PS50056"/>
    </source>
</evidence>
<dbReference type="SMART" id="SM00404">
    <property type="entry name" value="PTPc_motif"/>
    <property type="match status" value="1"/>
</dbReference>
<evidence type="ECO:0000313" key="13">
    <source>
        <dbReference type="Proteomes" id="UP000594262"/>
    </source>
</evidence>
<feature type="compositionally biased region" description="Basic and acidic residues" evidence="8">
    <location>
        <begin position="488"/>
        <end position="506"/>
    </location>
</feature>
<feature type="region of interest" description="Disordered" evidence="8">
    <location>
        <begin position="294"/>
        <end position="507"/>
    </location>
</feature>
<comment type="similarity">
    <text evidence="2">Belongs to the protein-tyrosine phosphatase family. Non-receptor class 1 subfamily.</text>
</comment>
<evidence type="ECO:0000313" key="12">
    <source>
        <dbReference type="EnsemblMetazoa" id="CLYHEMP006927.1"/>
    </source>
</evidence>
<dbReference type="PROSITE" id="PS50055">
    <property type="entry name" value="TYR_PHOSPHATASE_PTP"/>
    <property type="match status" value="1"/>
</dbReference>
<reference evidence="12" key="1">
    <citation type="submission" date="2021-01" db="UniProtKB">
        <authorList>
            <consortium name="EnsemblMetazoa"/>
        </authorList>
    </citation>
    <scope>IDENTIFICATION</scope>
</reference>
<feature type="compositionally biased region" description="Polar residues" evidence="8">
    <location>
        <begin position="341"/>
        <end position="351"/>
    </location>
</feature>
<organism evidence="12 13">
    <name type="scientific">Clytia hemisphaerica</name>
    <dbReference type="NCBI Taxonomy" id="252671"/>
    <lineage>
        <taxon>Eukaryota</taxon>
        <taxon>Metazoa</taxon>
        <taxon>Cnidaria</taxon>
        <taxon>Hydrozoa</taxon>
        <taxon>Hydroidolina</taxon>
        <taxon>Leptothecata</taxon>
        <taxon>Obeliida</taxon>
        <taxon>Clytiidae</taxon>
        <taxon>Clytia</taxon>
    </lineage>
</organism>
<evidence type="ECO:0000256" key="6">
    <source>
        <dbReference type="ARBA" id="ARBA00022912"/>
    </source>
</evidence>
<keyword evidence="6" id="KW-0904">Protein phosphatase</keyword>
<dbReference type="PRINTS" id="PR00700">
    <property type="entry name" value="PRTYPHPHTASE"/>
</dbReference>
<dbReference type="GO" id="GO:0012505">
    <property type="term" value="C:endomembrane system"/>
    <property type="evidence" value="ECO:0007669"/>
    <property type="project" value="UniProtKB-SubCell"/>
</dbReference>
<dbReference type="InterPro" id="IPR016130">
    <property type="entry name" value="Tyr_Pase_AS"/>
</dbReference>
<evidence type="ECO:0000256" key="1">
    <source>
        <dbReference type="ARBA" id="ARBA00004308"/>
    </source>
</evidence>
<dbReference type="GO" id="GO:0005737">
    <property type="term" value="C:cytoplasm"/>
    <property type="evidence" value="ECO:0007669"/>
    <property type="project" value="TreeGrafter"/>
</dbReference>
<evidence type="ECO:0000256" key="2">
    <source>
        <dbReference type="ARBA" id="ARBA00009701"/>
    </source>
</evidence>
<dbReference type="Proteomes" id="UP000594262">
    <property type="component" value="Unplaced"/>
</dbReference>
<evidence type="ECO:0000256" key="7">
    <source>
        <dbReference type="ARBA" id="ARBA00023136"/>
    </source>
</evidence>
<protein>
    <recommendedName>
        <fullName evidence="3">protein-tyrosine-phosphatase</fullName>
        <ecNumber evidence="3">3.1.3.48</ecNumber>
    </recommendedName>
</protein>
<feature type="compositionally biased region" description="Acidic residues" evidence="8">
    <location>
        <begin position="352"/>
        <end position="374"/>
    </location>
</feature>
<feature type="compositionally biased region" description="Acidic residues" evidence="8">
    <location>
        <begin position="411"/>
        <end position="420"/>
    </location>
</feature>
<dbReference type="OrthoDB" id="9450131at2759"/>
<accession>A0A7M5UWE4</accession>
<proteinExistence type="inferred from homology"/>
<dbReference type="GeneID" id="136812273"/>
<evidence type="ECO:0000256" key="5">
    <source>
        <dbReference type="ARBA" id="ARBA00022801"/>
    </source>
</evidence>
<feature type="compositionally biased region" description="Polar residues" evidence="8">
    <location>
        <begin position="379"/>
        <end position="392"/>
    </location>
</feature>
<dbReference type="Pfam" id="PF00102">
    <property type="entry name" value="Y_phosphatase"/>
    <property type="match status" value="1"/>
</dbReference>
<feature type="domain" description="Tyrosine-protein phosphatase" evidence="10">
    <location>
        <begin position="16"/>
        <end position="278"/>
    </location>
</feature>
<dbReference type="InterPro" id="IPR029021">
    <property type="entry name" value="Prot-tyrosine_phosphatase-like"/>
</dbReference>
<dbReference type="GO" id="GO:0046426">
    <property type="term" value="P:negative regulation of receptor signaling pathway via JAK-STAT"/>
    <property type="evidence" value="ECO:0007669"/>
    <property type="project" value="TreeGrafter"/>
</dbReference>
<dbReference type="InterPro" id="IPR051985">
    <property type="entry name" value="NR_tyrosine_phosphatase"/>
</dbReference>
<keyword evidence="5" id="KW-0378">Hydrolase</keyword>
<feature type="compositionally biased region" description="Polar residues" evidence="8">
    <location>
        <begin position="427"/>
        <end position="443"/>
    </location>
</feature>